<proteinExistence type="predicted"/>
<sequence length="16" mass="1976">MRCLFARNYKNAVYNL</sequence>
<accession>A0A0A9AMN2</accession>
<protein>
    <submittedName>
        <fullName evidence="1">Uncharacterized protein</fullName>
    </submittedName>
</protein>
<evidence type="ECO:0000313" key="1">
    <source>
        <dbReference type="EMBL" id="JAD52984.1"/>
    </source>
</evidence>
<reference evidence="1" key="1">
    <citation type="submission" date="2014-09" db="EMBL/GenBank/DDBJ databases">
        <authorList>
            <person name="Magalhaes I.L.F."/>
            <person name="Oliveira U."/>
            <person name="Santos F.R."/>
            <person name="Vidigal T.H.D.A."/>
            <person name="Brescovit A.D."/>
            <person name="Santos A.J."/>
        </authorList>
    </citation>
    <scope>NUCLEOTIDE SEQUENCE</scope>
    <source>
        <tissue evidence="1">Shoot tissue taken approximately 20 cm above the soil surface</tissue>
    </source>
</reference>
<dbReference type="AlphaFoldDB" id="A0A0A9AMN2"/>
<name>A0A0A9AMN2_ARUDO</name>
<reference evidence="1" key="2">
    <citation type="journal article" date="2015" name="Data Brief">
        <title>Shoot transcriptome of the giant reed, Arundo donax.</title>
        <authorList>
            <person name="Barrero R.A."/>
            <person name="Guerrero F.D."/>
            <person name="Moolhuijzen P."/>
            <person name="Goolsby J.A."/>
            <person name="Tidwell J."/>
            <person name="Bellgard S.E."/>
            <person name="Bellgard M.I."/>
        </authorList>
    </citation>
    <scope>NUCLEOTIDE SEQUENCE</scope>
    <source>
        <tissue evidence="1">Shoot tissue taken approximately 20 cm above the soil surface</tissue>
    </source>
</reference>
<dbReference type="EMBL" id="GBRH01244911">
    <property type="protein sequence ID" value="JAD52984.1"/>
    <property type="molecule type" value="Transcribed_RNA"/>
</dbReference>
<organism evidence="1">
    <name type="scientific">Arundo donax</name>
    <name type="common">Giant reed</name>
    <name type="synonym">Donax arundinaceus</name>
    <dbReference type="NCBI Taxonomy" id="35708"/>
    <lineage>
        <taxon>Eukaryota</taxon>
        <taxon>Viridiplantae</taxon>
        <taxon>Streptophyta</taxon>
        <taxon>Embryophyta</taxon>
        <taxon>Tracheophyta</taxon>
        <taxon>Spermatophyta</taxon>
        <taxon>Magnoliopsida</taxon>
        <taxon>Liliopsida</taxon>
        <taxon>Poales</taxon>
        <taxon>Poaceae</taxon>
        <taxon>PACMAD clade</taxon>
        <taxon>Arundinoideae</taxon>
        <taxon>Arundineae</taxon>
        <taxon>Arundo</taxon>
    </lineage>
</organism>